<dbReference type="Gene3D" id="2.30.40.10">
    <property type="entry name" value="Urease, subunit C, domain 1"/>
    <property type="match status" value="1"/>
</dbReference>
<dbReference type="GO" id="GO:0016810">
    <property type="term" value="F:hydrolase activity, acting on carbon-nitrogen (but not peptide) bonds"/>
    <property type="evidence" value="ECO:0007669"/>
    <property type="project" value="InterPro"/>
</dbReference>
<protein>
    <submittedName>
        <fullName evidence="1">Uncharacterized protein</fullName>
    </submittedName>
</protein>
<name>A0A3B0YRG5_9ZZZZ</name>
<sequence>MVAINLGELESQPVYDPISHIVYTANRTQVTDMWVASKTLLKNRTLTTMNITEIKNKTTRWKNKIAAGNPSL</sequence>
<proteinExistence type="predicted"/>
<dbReference type="AlphaFoldDB" id="A0A3B0YRG5"/>
<gene>
    <name evidence="1" type="ORF">MNBD_GAMMA16-302</name>
</gene>
<accession>A0A3B0YRG5</accession>
<organism evidence="1">
    <name type="scientific">hydrothermal vent metagenome</name>
    <dbReference type="NCBI Taxonomy" id="652676"/>
    <lineage>
        <taxon>unclassified sequences</taxon>
        <taxon>metagenomes</taxon>
        <taxon>ecological metagenomes</taxon>
    </lineage>
</organism>
<dbReference type="InterPro" id="IPR011059">
    <property type="entry name" value="Metal-dep_hydrolase_composite"/>
</dbReference>
<dbReference type="EMBL" id="UOFO01000007">
    <property type="protein sequence ID" value="VAW83458.1"/>
    <property type="molecule type" value="Genomic_DNA"/>
</dbReference>
<evidence type="ECO:0000313" key="1">
    <source>
        <dbReference type="EMBL" id="VAW83458.1"/>
    </source>
</evidence>
<dbReference type="SUPFAM" id="SSF51338">
    <property type="entry name" value="Composite domain of metallo-dependent hydrolases"/>
    <property type="match status" value="1"/>
</dbReference>
<reference evidence="1" key="1">
    <citation type="submission" date="2018-06" db="EMBL/GenBank/DDBJ databases">
        <authorList>
            <person name="Zhirakovskaya E."/>
        </authorList>
    </citation>
    <scope>NUCLEOTIDE SEQUENCE</scope>
</reference>